<accession>A0A0L0CA92</accession>
<gene>
    <name evidence="2" type="ORF">FF38_13635</name>
</gene>
<keyword evidence="1" id="KW-0732">Signal</keyword>
<feature type="chain" id="PRO_5005536047" evidence="1">
    <location>
        <begin position="20"/>
        <end position="59"/>
    </location>
</feature>
<sequence length="59" mass="6494">MKLINLFLVIACIAASTMAIPNNVDVVLMASNIPFHAYRSPIECPALMCLVNHFLYVVS</sequence>
<comment type="caution">
    <text evidence="2">The sequence shown here is derived from an EMBL/GenBank/DDBJ whole genome shotgun (WGS) entry which is preliminary data.</text>
</comment>
<keyword evidence="3" id="KW-1185">Reference proteome</keyword>
<organism evidence="2 3">
    <name type="scientific">Lucilia cuprina</name>
    <name type="common">Green bottle fly</name>
    <name type="synonym">Australian sheep blowfly</name>
    <dbReference type="NCBI Taxonomy" id="7375"/>
    <lineage>
        <taxon>Eukaryota</taxon>
        <taxon>Metazoa</taxon>
        <taxon>Ecdysozoa</taxon>
        <taxon>Arthropoda</taxon>
        <taxon>Hexapoda</taxon>
        <taxon>Insecta</taxon>
        <taxon>Pterygota</taxon>
        <taxon>Neoptera</taxon>
        <taxon>Endopterygota</taxon>
        <taxon>Diptera</taxon>
        <taxon>Brachycera</taxon>
        <taxon>Muscomorpha</taxon>
        <taxon>Oestroidea</taxon>
        <taxon>Calliphoridae</taxon>
        <taxon>Luciliinae</taxon>
        <taxon>Lucilia</taxon>
    </lineage>
</organism>
<dbReference type="AlphaFoldDB" id="A0A0L0CA92"/>
<evidence type="ECO:0000313" key="2">
    <source>
        <dbReference type="EMBL" id="KNC29166.1"/>
    </source>
</evidence>
<feature type="signal peptide" evidence="1">
    <location>
        <begin position="1"/>
        <end position="19"/>
    </location>
</feature>
<dbReference type="Proteomes" id="UP000037069">
    <property type="component" value="Unassembled WGS sequence"/>
</dbReference>
<dbReference type="EMBL" id="JRES01000685">
    <property type="protein sequence ID" value="KNC29166.1"/>
    <property type="molecule type" value="Genomic_DNA"/>
</dbReference>
<name>A0A0L0CA92_LUCCU</name>
<evidence type="ECO:0000256" key="1">
    <source>
        <dbReference type="SAM" id="SignalP"/>
    </source>
</evidence>
<reference evidence="2 3" key="1">
    <citation type="journal article" date="2015" name="Nat. Commun.">
        <title>Lucilia cuprina genome unlocks parasitic fly biology to underpin future interventions.</title>
        <authorList>
            <person name="Anstead C.A."/>
            <person name="Korhonen P.K."/>
            <person name="Young N.D."/>
            <person name="Hall R.S."/>
            <person name="Jex A.R."/>
            <person name="Murali S.C."/>
            <person name="Hughes D.S."/>
            <person name="Lee S.F."/>
            <person name="Perry T."/>
            <person name="Stroehlein A.J."/>
            <person name="Ansell B.R."/>
            <person name="Breugelmans B."/>
            <person name="Hofmann A."/>
            <person name="Qu J."/>
            <person name="Dugan S."/>
            <person name="Lee S.L."/>
            <person name="Chao H."/>
            <person name="Dinh H."/>
            <person name="Han Y."/>
            <person name="Doddapaneni H.V."/>
            <person name="Worley K.C."/>
            <person name="Muzny D.M."/>
            <person name="Ioannidis P."/>
            <person name="Waterhouse R.M."/>
            <person name="Zdobnov E.M."/>
            <person name="James P.J."/>
            <person name="Bagnall N.H."/>
            <person name="Kotze A.C."/>
            <person name="Gibbs R.A."/>
            <person name="Richards S."/>
            <person name="Batterham P."/>
            <person name="Gasser R.B."/>
        </authorList>
    </citation>
    <scope>NUCLEOTIDE SEQUENCE [LARGE SCALE GENOMIC DNA]</scope>
    <source>
        <strain evidence="2 3">LS</strain>
        <tissue evidence="2">Full body</tissue>
    </source>
</reference>
<evidence type="ECO:0000313" key="3">
    <source>
        <dbReference type="Proteomes" id="UP000037069"/>
    </source>
</evidence>
<protein>
    <submittedName>
        <fullName evidence="2">Uncharacterized protein</fullName>
    </submittedName>
</protein>
<proteinExistence type="predicted"/>